<accession>A0A6P2SNK5</accession>
<dbReference type="RefSeq" id="WP_175026277.1">
    <property type="nucleotide sequence ID" value="NZ_CABVQC010000089.1"/>
</dbReference>
<dbReference type="GO" id="GO:0043709">
    <property type="term" value="P:cell adhesion involved in single-species biofilm formation"/>
    <property type="evidence" value="ECO:0007669"/>
    <property type="project" value="TreeGrafter"/>
</dbReference>
<dbReference type="InterPro" id="IPR050263">
    <property type="entry name" value="Bact_Fimbrial_Adh_Pro"/>
</dbReference>
<evidence type="ECO:0000256" key="3">
    <source>
        <dbReference type="ARBA" id="ARBA00023263"/>
    </source>
</evidence>
<name>A0A6P2SNK5_9BURK</name>
<protein>
    <submittedName>
        <fullName evidence="5">Type-1 fimbrial protein subunit A</fullName>
    </submittedName>
</protein>
<organism evidence="5 6">
    <name type="scientific">Burkholderia aenigmatica</name>
    <dbReference type="NCBI Taxonomy" id="2015348"/>
    <lineage>
        <taxon>Bacteria</taxon>
        <taxon>Pseudomonadati</taxon>
        <taxon>Pseudomonadota</taxon>
        <taxon>Betaproteobacteria</taxon>
        <taxon>Burkholderiales</taxon>
        <taxon>Burkholderiaceae</taxon>
        <taxon>Burkholderia</taxon>
        <taxon>Burkholderia cepacia complex</taxon>
    </lineage>
</organism>
<comment type="subcellular location">
    <subcellularLocation>
        <location evidence="1">Fimbrium</location>
    </subcellularLocation>
</comment>
<dbReference type="GO" id="GO:0009289">
    <property type="term" value="C:pilus"/>
    <property type="evidence" value="ECO:0007669"/>
    <property type="project" value="UniProtKB-SubCell"/>
</dbReference>
<dbReference type="Pfam" id="PF00419">
    <property type="entry name" value="Fimbrial"/>
    <property type="match status" value="1"/>
</dbReference>
<dbReference type="SUPFAM" id="SSF49401">
    <property type="entry name" value="Bacterial adhesins"/>
    <property type="match status" value="1"/>
</dbReference>
<dbReference type="EMBL" id="CABVQC010000089">
    <property type="protein sequence ID" value="VWC49664.1"/>
    <property type="molecule type" value="Genomic_DNA"/>
</dbReference>
<dbReference type="Gene3D" id="2.60.40.1090">
    <property type="entry name" value="Fimbrial-type adhesion domain"/>
    <property type="match status" value="1"/>
</dbReference>
<evidence type="ECO:0000256" key="2">
    <source>
        <dbReference type="ARBA" id="ARBA00006671"/>
    </source>
</evidence>
<dbReference type="Proteomes" id="UP000494261">
    <property type="component" value="Unassembled WGS sequence"/>
</dbReference>
<dbReference type="InterPro" id="IPR036937">
    <property type="entry name" value="Adhesion_dom_fimbrial_sf"/>
</dbReference>
<evidence type="ECO:0000256" key="1">
    <source>
        <dbReference type="ARBA" id="ARBA00004561"/>
    </source>
</evidence>
<evidence type="ECO:0000259" key="4">
    <source>
        <dbReference type="Pfam" id="PF00419"/>
    </source>
</evidence>
<reference evidence="5 6" key="1">
    <citation type="submission" date="2019-09" db="EMBL/GenBank/DDBJ databases">
        <authorList>
            <person name="Depoorter E."/>
        </authorList>
    </citation>
    <scope>NUCLEOTIDE SEQUENCE [LARGE SCALE GENOMIC DNA]</scope>
    <source>
        <strain evidence="5">LMG 13014</strain>
    </source>
</reference>
<comment type="similarity">
    <text evidence="2">Belongs to the fimbrial protein family.</text>
</comment>
<evidence type="ECO:0000313" key="5">
    <source>
        <dbReference type="EMBL" id="VWC49664.1"/>
    </source>
</evidence>
<dbReference type="InterPro" id="IPR008966">
    <property type="entry name" value="Adhesion_dom_sf"/>
</dbReference>
<gene>
    <name evidence="5" type="ORF">BLA13014_07614</name>
</gene>
<dbReference type="InterPro" id="IPR000259">
    <property type="entry name" value="Adhesion_dom_fimbrial"/>
</dbReference>
<keyword evidence="3" id="KW-0281">Fimbrium</keyword>
<feature type="domain" description="Fimbrial-type adhesion" evidence="4">
    <location>
        <begin position="219"/>
        <end position="360"/>
    </location>
</feature>
<evidence type="ECO:0000313" key="6">
    <source>
        <dbReference type="Proteomes" id="UP000494261"/>
    </source>
</evidence>
<proteinExistence type="inferred from homology"/>
<dbReference type="AlphaFoldDB" id="A0A6P2SNK5"/>
<dbReference type="PANTHER" id="PTHR33420:SF14">
    <property type="entry name" value="TYPE 1 FIMBRIN D-MANNOSE SPECIFIC ADHESIN"/>
    <property type="match status" value="1"/>
</dbReference>
<sequence>MTFTPRRLAKHLLGLLIVWMMPMAFGFGVAHAQTCRFNNSGIYIADTYYGFNSGGKIVIPPNLPNGGVIATITLEIPYNCEANSGRPGGWEFKFKQWYHGTDIPGVYFTGGMSGSPAIHHYYYMGIRTTNLDTGEVMMGCCSTVYQSWGPPIEQTGPAQGVLRIKKELVKLDDRIYNYPNAAMVAMSQFDTEIYAFNRNTNQYVALWRSYWRDGGNLAVKPVSCTVLTKNPDVPLPPVAASKLNAVNMTAGDRDFAISLSCKAGTNLYVTLTDLTNPGNMSNELTLTPDATAKGVKLRILRNGQPVSYGPDSPAVGNPNQWYVGPSGSTTSIPLSAQYIATGAVSAGTVKGAATFTLSYQ</sequence>
<dbReference type="PANTHER" id="PTHR33420">
    <property type="entry name" value="FIMBRIAL SUBUNIT ELFA-RELATED"/>
    <property type="match status" value="1"/>
</dbReference>